<dbReference type="InterPro" id="IPR025904">
    <property type="entry name" value="Tubulin-like"/>
</dbReference>
<protein>
    <submittedName>
        <fullName evidence="1">Tubulin-like doman-containing protein</fullName>
    </submittedName>
</protein>
<comment type="caution">
    <text evidence="1">The sequence shown here is derived from an EMBL/GenBank/DDBJ whole genome shotgun (WGS) entry which is preliminary data.</text>
</comment>
<evidence type="ECO:0000313" key="2">
    <source>
        <dbReference type="EMBL" id="MBV3392807.1"/>
    </source>
</evidence>
<proteinExistence type="predicted"/>
<dbReference type="Pfam" id="PF13809">
    <property type="entry name" value="Tubulin_2"/>
    <property type="match status" value="1"/>
</dbReference>
<dbReference type="AlphaFoldDB" id="A0AAW4MSU8"/>
<organism evidence="1 3">
    <name type="scientific">Catenibacterium mitsuokai</name>
    <dbReference type="NCBI Taxonomy" id="100886"/>
    <lineage>
        <taxon>Bacteria</taxon>
        <taxon>Bacillati</taxon>
        <taxon>Bacillota</taxon>
        <taxon>Erysipelotrichia</taxon>
        <taxon>Erysipelotrichales</taxon>
        <taxon>Coprobacillaceae</taxon>
        <taxon>Catenibacterium</taxon>
    </lineage>
</organism>
<keyword evidence="4" id="KW-1185">Reference proteome</keyword>
<dbReference type="Proteomes" id="UP001196408">
    <property type="component" value="Unassembled WGS sequence"/>
</dbReference>
<dbReference type="EMBL" id="JAHOEL010000030">
    <property type="protein sequence ID" value="MBV3392807.1"/>
    <property type="molecule type" value="Genomic_DNA"/>
</dbReference>
<accession>A0AAW4MSU8</accession>
<reference evidence="1 4" key="1">
    <citation type="submission" date="2021-06" db="EMBL/GenBank/DDBJ databases">
        <title>Collection of gut derived symbiotic bacterial strains cultured from healthy donors.</title>
        <authorList>
            <person name="Lin H."/>
            <person name="Littmann E."/>
            <person name="Pamer E.G."/>
        </authorList>
    </citation>
    <scope>NUCLEOTIDE SEQUENCE</scope>
    <source>
        <strain evidence="2 4">MSK.21.70</strain>
        <strain evidence="1">MSK.21.82</strain>
    </source>
</reference>
<name>A0AAW4MSU8_9FIRM</name>
<evidence type="ECO:0000313" key="1">
    <source>
        <dbReference type="EMBL" id="MBV3382787.1"/>
    </source>
</evidence>
<evidence type="ECO:0000313" key="4">
    <source>
        <dbReference type="Proteomes" id="UP001197492"/>
    </source>
</evidence>
<evidence type="ECO:0000313" key="3">
    <source>
        <dbReference type="Proteomes" id="UP001196408"/>
    </source>
</evidence>
<dbReference type="Proteomes" id="UP001197492">
    <property type="component" value="Unassembled WGS sequence"/>
</dbReference>
<dbReference type="EMBL" id="JAHOEF010000031">
    <property type="protein sequence ID" value="MBV3382787.1"/>
    <property type="molecule type" value="Genomic_DNA"/>
</dbReference>
<gene>
    <name evidence="1" type="ORF">KSV97_06060</name>
    <name evidence="2" type="ORF">KSW06_06010</name>
</gene>
<sequence length="245" mass="28016">MGLQLSRNMNQADPIIIVGLGGLGGGVIDSLKGKIKHDYDDIDRVEMRIVDMTSHIKNTHMTDDEIIILDPRGTDCDRTLGQKIFRTESVYEGIRSEFKTLIEKMISIAGDNHVNVLIASGIVGGTGGGVFVDFTYMIHDLFKECHHKNYSICAYMFDAQSNDDQEEKNHRMKLNGQAALKELQHHMNITTHDHLYQTTIGQREITCRKTLFEEYKHISFCLEDDVKLDDLKKRMSTLMIEEFLY</sequence>
<dbReference type="RefSeq" id="WP_217747620.1">
    <property type="nucleotide sequence ID" value="NZ_JAHOEB010000029.1"/>
</dbReference>